<accession>A0A9N9GI61</accession>
<dbReference type="AlphaFoldDB" id="A0A9N9GI61"/>
<dbReference type="EMBL" id="CAJVPV010006355">
    <property type="protein sequence ID" value="CAG8603737.1"/>
    <property type="molecule type" value="Genomic_DNA"/>
</dbReference>
<feature type="compositionally biased region" description="Polar residues" evidence="1">
    <location>
        <begin position="30"/>
        <end position="43"/>
    </location>
</feature>
<dbReference type="Proteomes" id="UP000789342">
    <property type="component" value="Unassembled WGS sequence"/>
</dbReference>
<proteinExistence type="predicted"/>
<reference evidence="2" key="1">
    <citation type="submission" date="2021-06" db="EMBL/GenBank/DDBJ databases">
        <authorList>
            <person name="Kallberg Y."/>
            <person name="Tangrot J."/>
            <person name="Rosling A."/>
        </authorList>
    </citation>
    <scope>NUCLEOTIDE SEQUENCE</scope>
    <source>
        <strain evidence="2">CL551</strain>
    </source>
</reference>
<name>A0A9N9GI61_9GLOM</name>
<feature type="region of interest" description="Disordered" evidence="1">
    <location>
        <begin position="64"/>
        <end position="122"/>
    </location>
</feature>
<evidence type="ECO:0000313" key="3">
    <source>
        <dbReference type="Proteomes" id="UP000789342"/>
    </source>
</evidence>
<sequence>RKTLEHHLEQYLYNSKKACQENQPQKDLHTQANKKPFTTTQPQPKHWLSLQPWETCISSQYIHQKKEKVKHNGQKNQQNDKIPTKTKHTHNKLSLPEKRQPKKKMAGRSKRPLASNKKDNQS</sequence>
<comment type="caution">
    <text evidence="2">The sequence shown here is derived from an EMBL/GenBank/DDBJ whole genome shotgun (WGS) entry which is preliminary data.</text>
</comment>
<gene>
    <name evidence="2" type="ORF">AMORRO_LOCUS7895</name>
</gene>
<feature type="compositionally biased region" description="Basic residues" evidence="1">
    <location>
        <begin position="100"/>
        <end position="111"/>
    </location>
</feature>
<evidence type="ECO:0000313" key="2">
    <source>
        <dbReference type="EMBL" id="CAG8603737.1"/>
    </source>
</evidence>
<organism evidence="2 3">
    <name type="scientific">Acaulospora morrowiae</name>
    <dbReference type="NCBI Taxonomy" id="94023"/>
    <lineage>
        <taxon>Eukaryota</taxon>
        <taxon>Fungi</taxon>
        <taxon>Fungi incertae sedis</taxon>
        <taxon>Mucoromycota</taxon>
        <taxon>Glomeromycotina</taxon>
        <taxon>Glomeromycetes</taxon>
        <taxon>Diversisporales</taxon>
        <taxon>Acaulosporaceae</taxon>
        <taxon>Acaulospora</taxon>
    </lineage>
</organism>
<feature type="compositionally biased region" description="Basic residues" evidence="1">
    <location>
        <begin position="64"/>
        <end position="73"/>
    </location>
</feature>
<feature type="non-terminal residue" evidence="2">
    <location>
        <position position="1"/>
    </location>
</feature>
<evidence type="ECO:0000256" key="1">
    <source>
        <dbReference type="SAM" id="MobiDB-lite"/>
    </source>
</evidence>
<keyword evidence="3" id="KW-1185">Reference proteome</keyword>
<protein>
    <submittedName>
        <fullName evidence="2">14285_t:CDS:1</fullName>
    </submittedName>
</protein>
<feature type="region of interest" description="Disordered" evidence="1">
    <location>
        <begin position="15"/>
        <end position="46"/>
    </location>
</feature>